<dbReference type="InterPro" id="IPR050766">
    <property type="entry name" value="Bact_Lucif_Oxidored"/>
</dbReference>
<keyword evidence="4" id="KW-1185">Reference proteome</keyword>
<proteinExistence type="predicted"/>
<dbReference type="Gene3D" id="3.20.20.30">
    <property type="entry name" value="Luciferase-like domain"/>
    <property type="match status" value="1"/>
</dbReference>
<evidence type="ECO:0000313" key="3">
    <source>
        <dbReference type="EMBL" id="MBC9205752.1"/>
    </source>
</evidence>
<accession>A0ABR7RHV0</accession>
<dbReference type="RefSeq" id="WP_187782929.1">
    <property type="nucleotide sequence ID" value="NZ_JACTVA010000003.1"/>
</dbReference>
<comment type="similarity">
    <text evidence="1">To bacterial alkanal monooxygenase alpha and beta chains.</text>
</comment>
<evidence type="ECO:0000256" key="1">
    <source>
        <dbReference type="ARBA" id="ARBA00007789"/>
    </source>
</evidence>
<dbReference type="Pfam" id="PF00296">
    <property type="entry name" value="Bac_luciferase"/>
    <property type="match status" value="1"/>
</dbReference>
<evidence type="ECO:0000313" key="4">
    <source>
        <dbReference type="Proteomes" id="UP000626026"/>
    </source>
</evidence>
<feature type="domain" description="Luciferase-like" evidence="2">
    <location>
        <begin position="16"/>
        <end position="306"/>
    </location>
</feature>
<sequence length="342" mass="37177">MALALSILDQSTIVSGRGADDAVRETLALAKLADELGYARYWLAEHHNSASHAGAAPEILISAIAATTQRIRVGSAGVMLPHYSALKVAEQFRMLEAIAPGRIDLGVGRAPGSDGRTAYALNPQAAQQTVDDFPQQVQDLLGWLGEGLPVDHPFRSIRAQPETPTAPQTWMLGSSDYGARLAAVLGLPYCFAYFITDGRGAAEALARYRHEFQPRPGRATAPYAAIGVFALCAETEAEARRLYRSRELWRLSRDRGIFPPLPSVAEAEAYPYTEAEQAHLDRIRARAIIGTPEQVRDRVSALAEELHVQEVAVLSPLHDAEARRRSVRLLAEAFGLPRAALS</sequence>
<dbReference type="InterPro" id="IPR019949">
    <property type="entry name" value="CmoO-like"/>
</dbReference>
<evidence type="ECO:0000259" key="2">
    <source>
        <dbReference type="Pfam" id="PF00296"/>
    </source>
</evidence>
<dbReference type="InterPro" id="IPR011251">
    <property type="entry name" value="Luciferase-like_dom"/>
</dbReference>
<dbReference type="PANTHER" id="PTHR30137">
    <property type="entry name" value="LUCIFERASE-LIKE MONOOXYGENASE"/>
    <property type="match status" value="1"/>
</dbReference>
<dbReference type="EMBL" id="JACTVA010000003">
    <property type="protein sequence ID" value="MBC9205752.1"/>
    <property type="molecule type" value="Genomic_DNA"/>
</dbReference>
<organism evidence="3 4">
    <name type="scientific">Teichococcus aerophilus</name>
    <dbReference type="NCBI Taxonomy" id="1224513"/>
    <lineage>
        <taxon>Bacteria</taxon>
        <taxon>Pseudomonadati</taxon>
        <taxon>Pseudomonadota</taxon>
        <taxon>Alphaproteobacteria</taxon>
        <taxon>Acetobacterales</taxon>
        <taxon>Roseomonadaceae</taxon>
        <taxon>Roseomonas</taxon>
    </lineage>
</organism>
<dbReference type="InterPro" id="IPR036661">
    <property type="entry name" value="Luciferase-like_sf"/>
</dbReference>
<dbReference type="PANTHER" id="PTHR30137:SF6">
    <property type="entry name" value="LUCIFERASE-LIKE MONOOXYGENASE"/>
    <property type="match status" value="1"/>
</dbReference>
<protein>
    <submittedName>
        <fullName evidence="3">LLM class flavin-dependent oxidoreductase</fullName>
    </submittedName>
</protein>
<name>A0ABR7RHV0_9PROT</name>
<gene>
    <name evidence="3" type="ORF">IBL26_02810</name>
</gene>
<dbReference type="NCBIfam" id="TIGR03558">
    <property type="entry name" value="oxido_grp_1"/>
    <property type="match status" value="1"/>
</dbReference>
<reference evidence="3 4" key="1">
    <citation type="journal article" date="2013" name="Int. J. Syst. Evol. Microbiol.">
        <title>Roseomonas aerophila sp. nov., isolated from air.</title>
        <authorList>
            <person name="Kim S.J."/>
            <person name="Weon H.Y."/>
            <person name="Ahn J.H."/>
            <person name="Hong S.B."/>
            <person name="Seok S.J."/>
            <person name="Whang K.S."/>
            <person name="Kwon S.W."/>
        </authorList>
    </citation>
    <scope>NUCLEOTIDE SEQUENCE [LARGE SCALE GENOMIC DNA]</scope>
    <source>
        <strain evidence="3 4">NBRC 108923</strain>
    </source>
</reference>
<dbReference type="SUPFAM" id="SSF51679">
    <property type="entry name" value="Bacterial luciferase-like"/>
    <property type="match status" value="1"/>
</dbReference>
<comment type="caution">
    <text evidence="3">The sequence shown here is derived from an EMBL/GenBank/DDBJ whole genome shotgun (WGS) entry which is preliminary data.</text>
</comment>
<dbReference type="Proteomes" id="UP000626026">
    <property type="component" value="Unassembled WGS sequence"/>
</dbReference>